<sequence>MNTRRRGTELEDAILQAAWNELMNVGYQNLTMEEVAIKAKTSKPVIYRRWDSREELVLAAIGKNIPKPADDIPNTGNIRNDVIIVLERLNDLISTIGPETIHGLMSVLAGIPFSELLHLRRTNTMQTILKRAAERGEIKVEKVTDRITKLPVDLIRHELLTTYEPVTEKTIVEIVDDIFLPLIQ</sequence>
<evidence type="ECO:0000256" key="2">
    <source>
        <dbReference type="ARBA" id="ARBA00023125"/>
    </source>
</evidence>
<organism evidence="6 7">
    <name type="scientific">Tigheibacillus halophilus</name>
    <dbReference type="NCBI Taxonomy" id="361280"/>
    <lineage>
        <taxon>Bacteria</taxon>
        <taxon>Bacillati</taxon>
        <taxon>Bacillota</taxon>
        <taxon>Bacilli</taxon>
        <taxon>Bacillales</taxon>
        <taxon>Bacillaceae</taxon>
        <taxon>Tigheibacillus</taxon>
    </lineage>
</organism>
<evidence type="ECO:0000256" key="4">
    <source>
        <dbReference type="PROSITE-ProRule" id="PRU00335"/>
    </source>
</evidence>
<dbReference type="Pfam" id="PF00440">
    <property type="entry name" value="TetR_N"/>
    <property type="match status" value="1"/>
</dbReference>
<protein>
    <submittedName>
        <fullName evidence="6">TetR/AcrR family transcriptional regulator</fullName>
    </submittedName>
</protein>
<dbReference type="Gene3D" id="1.10.10.60">
    <property type="entry name" value="Homeodomain-like"/>
    <property type="match status" value="1"/>
</dbReference>
<dbReference type="InterPro" id="IPR036271">
    <property type="entry name" value="Tet_transcr_reg_TetR-rel_C_sf"/>
</dbReference>
<dbReference type="InterPro" id="IPR009057">
    <property type="entry name" value="Homeodomain-like_sf"/>
</dbReference>
<dbReference type="SUPFAM" id="SSF46689">
    <property type="entry name" value="Homeodomain-like"/>
    <property type="match status" value="1"/>
</dbReference>
<keyword evidence="7" id="KW-1185">Reference proteome</keyword>
<feature type="DNA-binding region" description="H-T-H motif" evidence="4">
    <location>
        <begin position="31"/>
        <end position="50"/>
    </location>
</feature>
<gene>
    <name evidence="6" type="ORF">RWE15_15735</name>
</gene>
<dbReference type="Pfam" id="PF16859">
    <property type="entry name" value="TetR_C_11"/>
    <property type="match status" value="1"/>
</dbReference>
<evidence type="ECO:0000259" key="5">
    <source>
        <dbReference type="PROSITE" id="PS50977"/>
    </source>
</evidence>
<feature type="domain" description="HTH tetR-type" evidence="5">
    <location>
        <begin position="8"/>
        <end position="68"/>
    </location>
</feature>
<evidence type="ECO:0000256" key="1">
    <source>
        <dbReference type="ARBA" id="ARBA00023015"/>
    </source>
</evidence>
<reference evidence="6 7" key="1">
    <citation type="submission" date="2023-10" db="EMBL/GenBank/DDBJ databases">
        <title>Virgibacillus halophilus 5B73C genome.</title>
        <authorList>
            <person name="Miliotis G."/>
            <person name="Sengupta P."/>
            <person name="Hameed A."/>
            <person name="Chuvochina M."/>
            <person name="Mcdonagh F."/>
            <person name="Simpson A.C."/>
            <person name="Singh N.K."/>
            <person name="Rekha P.D."/>
            <person name="Raman K."/>
            <person name="Hugenholtz P."/>
            <person name="Venkateswaran K."/>
        </authorList>
    </citation>
    <scope>NUCLEOTIDE SEQUENCE [LARGE SCALE GENOMIC DNA]</scope>
    <source>
        <strain evidence="6 7">5B73C</strain>
    </source>
</reference>
<dbReference type="InterPro" id="IPR001647">
    <property type="entry name" value="HTH_TetR"/>
</dbReference>
<accession>A0ABU5C8E4</accession>
<evidence type="ECO:0000313" key="6">
    <source>
        <dbReference type="EMBL" id="MDY0395607.1"/>
    </source>
</evidence>
<comment type="caution">
    <text evidence="6">The sequence shown here is derived from an EMBL/GenBank/DDBJ whole genome shotgun (WGS) entry which is preliminary data.</text>
</comment>
<evidence type="ECO:0000256" key="3">
    <source>
        <dbReference type="ARBA" id="ARBA00023163"/>
    </source>
</evidence>
<dbReference type="PROSITE" id="PS50977">
    <property type="entry name" value="HTH_TETR_2"/>
    <property type="match status" value="1"/>
</dbReference>
<keyword evidence="3" id="KW-0804">Transcription</keyword>
<keyword evidence="1" id="KW-0805">Transcription regulation</keyword>
<proteinExistence type="predicted"/>
<dbReference type="RefSeq" id="WP_390357898.1">
    <property type="nucleotide sequence ID" value="NZ_JBHUIZ010000018.1"/>
</dbReference>
<dbReference type="Gene3D" id="1.10.357.10">
    <property type="entry name" value="Tetracycline Repressor, domain 2"/>
    <property type="match status" value="1"/>
</dbReference>
<dbReference type="SUPFAM" id="SSF48498">
    <property type="entry name" value="Tetracyclin repressor-like, C-terminal domain"/>
    <property type="match status" value="1"/>
</dbReference>
<dbReference type="InterPro" id="IPR011075">
    <property type="entry name" value="TetR_C"/>
</dbReference>
<keyword evidence="2 4" id="KW-0238">DNA-binding</keyword>
<name>A0ABU5C8E4_9BACI</name>
<evidence type="ECO:0000313" key="7">
    <source>
        <dbReference type="Proteomes" id="UP001281447"/>
    </source>
</evidence>
<dbReference type="Proteomes" id="UP001281447">
    <property type="component" value="Unassembled WGS sequence"/>
</dbReference>
<dbReference type="EMBL" id="JAWDIP010000003">
    <property type="protein sequence ID" value="MDY0395607.1"/>
    <property type="molecule type" value="Genomic_DNA"/>
</dbReference>